<dbReference type="SMART" id="SM00222">
    <property type="entry name" value="Sec7"/>
    <property type="match status" value="1"/>
</dbReference>
<evidence type="ECO:0000256" key="2">
    <source>
        <dbReference type="ARBA" id="ARBA00022475"/>
    </source>
</evidence>
<feature type="region of interest" description="Disordered" evidence="6">
    <location>
        <begin position="678"/>
        <end position="706"/>
    </location>
</feature>
<dbReference type="InterPro" id="IPR041681">
    <property type="entry name" value="PH_9"/>
</dbReference>
<dbReference type="Proteomes" id="UP001201812">
    <property type="component" value="Unassembled WGS sequence"/>
</dbReference>
<dbReference type="PROSITE" id="PS50190">
    <property type="entry name" value="SEC7"/>
    <property type="match status" value="1"/>
</dbReference>
<evidence type="ECO:0000313" key="9">
    <source>
        <dbReference type="EMBL" id="KAI1726395.1"/>
    </source>
</evidence>
<comment type="subcellular location">
    <subcellularLocation>
        <location evidence="1">Cell membrane</location>
    </subcellularLocation>
</comment>
<sequence>MHTITADCSTHGEYHDIIPGDHNSLPHNESHGLSPKHSKSPRCEAFVMTGDKMLNLNPKISPHYAKMRQDQIPPIVAEVHNGEGVAKRRGPFDDFPSLQHKTSKHRRFHGEYPPSQSEDGLTSDNMTNGEYAAARQPSSSTAPTETATKNYSASTLPENILQSTISQVDEESKKLSNYIDSRFTASQSMPASPAKRIFDPSGTSYRIMPNRDGSSVSAKSNDLYANSESVARLAMQLFSLQGGLKVSDAARFLMKTDEFSQRVAADLMAYFNFSGKRLDAALREFLDHVCLSGESSDRARLLMVFSNRYQECNPALFSSVDEIHALTCALILLNTDLHGPNPGKKMTCREFVNNLLHTQYTFDRNMLKTLYNSIKDLSFQCHSATLQKSQVGGSIRASETGSVRHSLLINPNEQVDYKHGWVLKKSVYDADGKRTPFGRRKWIMQFATIRGMVLYLHKDENGFTRSRHEIFNNCVRLHHSLAEIPKDYTKKPYVFRLRTADLGEILFQTSEPEEVQQWINALNYVAAAFSTPVMPAPVSSTGTVEFKKPMMPSTPTSLSISEQLRSHQERLEEMIQRLEKLREDAPSIKAKGKPVYDYFYRERYLDKERERYNTYVTTLAEKLGATSQIDVSSLASTSKKNSLIAIRHNRVSISHDYSLPPQYEQRIITNAHPRQATHFDGSSETFCSMSRPPTELGISKPNNAEN</sequence>
<proteinExistence type="predicted"/>
<feature type="compositionally biased region" description="Polar residues" evidence="6">
    <location>
        <begin position="114"/>
        <end position="128"/>
    </location>
</feature>
<evidence type="ECO:0000259" key="8">
    <source>
        <dbReference type="PROSITE" id="PS50190"/>
    </source>
</evidence>
<evidence type="ECO:0000256" key="6">
    <source>
        <dbReference type="SAM" id="MobiDB-lite"/>
    </source>
</evidence>
<dbReference type="Pfam" id="PF01369">
    <property type="entry name" value="Sec7"/>
    <property type="match status" value="1"/>
</dbReference>
<dbReference type="InterPro" id="IPR035999">
    <property type="entry name" value="Sec7_dom_sf"/>
</dbReference>
<dbReference type="InterPro" id="IPR011993">
    <property type="entry name" value="PH-like_dom_sf"/>
</dbReference>
<dbReference type="FunFam" id="2.30.29.30:FF:000267">
    <property type="entry name" value="PH and SEC7 domain-containing protein 4"/>
    <property type="match status" value="1"/>
</dbReference>
<keyword evidence="2" id="KW-1003">Cell membrane</keyword>
<dbReference type="CDD" id="cd13295">
    <property type="entry name" value="PH_EFA6"/>
    <property type="match status" value="1"/>
</dbReference>
<keyword evidence="4" id="KW-0472">Membrane</keyword>
<keyword evidence="5" id="KW-0175">Coiled coil</keyword>
<dbReference type="InterPro" id="IPR023394">
    <property type="entry name" value="Sec7_C_sf"/>
</dbReference>
<feature type="compositionally biased region" description="Basic and acidic residues" evidence="6">
    <location>
        <begin position="10"/>
        <end position="19"/>
    </location>
</feature>
<dbReference type="Pfam" id="PF15410">
    <property type="entry name" value="PH_9"/>
    <property type="match status" value="1"/>
</dbReference>
<dbReference type="GO" id="GO:0005886">
    <property type="term" value="C:plasma membrane"/>
    <property type="evidence" value="ECO:0007669"/>
    <property type="project" value="UniProtKB-SubCell"/>
</dbReference>
<keyword evidence="3" id="KW-0344">Guanine-nucleotide releasing factor</keyword>
<evidence type="ECO:0000256" key="5">
    <source>
        <dbReference type="SAM" id="Coils"/>
    </source>
</evidence>
<dbReference type="CDD" id="cd00171">
    <property type="entry name" value="Sec7"/>
    <property type="match status" value="1"/>
</dbReference>
<evidence type="ECO:0000313" key="10">
    <source>
        <dbReference type="Proteomes" id="UP001201812"/>
    </source>
</evidence>
<dbReference type="SUPFAM" id="SSF48425">
    <property type="entry name" value="Sec7 domain"/>
    <property type="match status" value="1"/>
</dbReference>
<gene>
    <name evidence="9" type="ORF">DdX_03114</name>
</gene>
<dbReference type="EMBL" id="JAKKPZ010000002">
    <property type="protein sequence ID" value="KAI1726395.1"/>
    <property type="molecule type" value="Genomic_DNA"/>
</dbReference>
<dbReference type="Gene3D" id="1.10.1000.11">
    <property type="entry name" value="Arf Nucleotide-binding Site Opener,domain 2"/>
    <property type="match status" value="1"/>
</dbReference>
<dbReference type="InterPro" id="IPR001849">
    <property type="entry name" value="PH_domain"/>
</dbReference>
<evidence type="ECO:0000256" key="3">
    <source>
        <dbReference type="ARBA" id="ARBA00022658"/>
    </source>
</evidence>
<dbReference type="GO" id="GO:0005085">
    <property type="term" value="F:guanyl-nucleotide exchange factor activity"/>
    <property type="evidence" value="ECO:0007669"/>
    <property type="project" value="UniProtKB-KW"/>
</dbReference>
<name>A0AAD4NE07_9BILA</name>
<comment type="caution">
    <text evidence="9">The sequence shown here is derived from an EMBL/GenBank/DDBJ whole genome shotgun (WGS) entry which is preliminary data.</text>
</comment>
<accession>A0AAD4NE07</accession>
<feature type="region of interest" description="Disordered" evidence="6">
    <location>
        <begin position="85"/>
        <end position="154"/>
    </location>
</feature>
<feature type="region of interest" description="Disordered" evidence="6">
    <location>
        <begin position="1"/>
        <end position="40"/>
    </location>
</feature>
<evidence type="ECO:0000259" key="7">
    <source>
        <dbReference type="PROSITE" id="PS50003"/>
    </source>
</evidence>
<dbReference type="GO" id="GO:0032012">
    <property type="term" value="P:regulation of ARF protein signal transduction"/>
    <property type="evidence" value="ECO:0007669"/>
    <property type="project" value="InterPro"/>
</dbReference>
<reference evidence="9" key="1">
    <citation type="submission" date="2022-01" db="EMBL/GenBank/DDBJ databases">
        <title>Genome Sequence Resource for Two Populations of Ditylenchus destructor, the Migratory Endoparasitic Phytonematode.</title>
        <authorList>
            <person name="Zhang H."/>
            <person name="Lin R."/>
            <person name="Xie B."/>
        </authorList>
    </citation>
    <scope>NUCLEOTIDE SEQUENCE</scope>
    <source>
        <strain evidence="9">BazhouSP</strain>
    </source>
</reference>
<dbReference type="SUPFAM" id="SSF50729">
    <property type="entry name" value="PH domain-like"/>
    <property type="match status" value="1"/>
</dbReference>
<protein>
    <submittedName>
        <fullName evidence="9">Pleckstrin homology domain-containing protein</fullName>
    </submittedName>
</protein>
<feature type="domain" description="PH" evidence="7">
    <location>
        <begin position="415"/>
        <end position="527"/>
    </location>
</feature>
<organism evidence="9 10">
    <name type="scientific">Ditylenchus destructor</name>
    <dbReference type="NCBI Taxonomy" id="166010"/>
    <lineage>
        <taxon>Eukaryota</taxon>
        <taxon>Metazoa</taxon>
        <taxon>Ecdysozoa</taxon>
        <taxon>Nematoda</taxon>
        <taxon>Chromadorea</taxon>
        <taxon>Rhabditida</taxon>
        <taxon>Tylenchina</taxon>
        <taxon>Tylenchomorpha</taxon>
        <taxon>Sphaerularioidea</taxon>
        <taxon>Anguinidae</taxon>
        <taxon>Anguininae</taxon>
        <taxon>Ditylenchus</taxon>
    </lineage>
</organism>
<feature type="coiled-coil region" evidence="5">
    <location>
        <begin position="561"/>
        <end position="591"/>
    </location>
</feature>
<evidence type="ECO:0000256" key="1">
    <source>
        <dbReference type="ARBA" id="ARBA00004236"/>
    </source>
</evidence>
<keyword evidence="10" id="KW-1185">Reference proteome</keyword>
<feature type="compositionally biased region" description="Low complexity" evidence="6">
    <location>
        <begin position="137"/>
        <end position="148"/>
    </location>
</feature>
<dbReference type="PANTHER" id="PTHR10663:SF376">
    <property type="entry name" value="PH AND SEC7 DOMAIN-CONTAINING PROTEIN"/>
    <property type="match status" value="1"/>
</dbReference>
<evidence type="ECO:0000256" key="4">
    <source>
        <dbReference type="ARBA" id="ARBA00023136"/>
    </source>
</evidence>
<dbReference type="AlphaFoldDB" id="A0AAD4NE07"/>
<feature type="domain" description="SEC7" evidence="8">
    <location>
        <begin position="195"/>
        <end position="377"/>
    </location>
</feature>
<dbReference type="InterPro" id="IPR000904">
    <property type="entry name" value="Sec7_dom"/>
</dbReference>
<dbReference type="PROSITE" id="PS50003">
    <property type="entry name" value="PH_DOMAIN"/>
    <property type="match status" value="1"/>
</dbReference>
<dbReference type="PANTHER" id="PTHR10663">
    <property type="entry name" value="GUANYL-NUCLEOTIDE EXCHANGE FACTOR"/>
    <property type="match status" value="1"/>
</dbReference>
<dbReference type="SMART" id="SM00233">
    <property type="entry name" value="PH"/>
    <property type="match status" value="1"/>
</dbReference>
<dbReference type="Gene3D" id="2.30.29.30">
    <property type="entry name" value="Pleckstrin-homology domain (PH domain)/Phosphotyrosine-binding domain (PTB)"/>
    <property type="match status" value="1"/>
</dbReference>